<sequence length="71" mass="7874">MTKKSHLANRVGHILPVGKYGRKTIDFLGVFLTCDALDASEMHGKRPFCEENVISTEKIVSTNIERIAGTK</sequence>
<accession>A0A016SYR7</accession>
<organism evidence="1 2">
    <name type="scientific">Ancylostoma ceylanicum</name>
    <dbReference type="NCBI Taxonomy" id="53326"/>
    <lineage>
        <taxon>Eukaryota</taxon>
        <taxon>Metazoa</taxon>
        <taxon>Ecdysozoa</taxon>
        <taxon>Nematoda</taxon>
        <taxon>Chromadorea</taxon>
        <taxon>Rhabditida</taxon>
        <taxon>Rhabditina</taxon>
        <taxon>Rhabditomorpha</taxon>
        <taxon>Strongyloidea</taxon>
        <taxon>Ancylostomatidae</taxon>
        <taxon>Ancylostomatinae</taxon>
        <taxon>Ancylostoma</taxon>
    </lineage>
</organism>
<dbReference type="AlphaFoldDB" id="A0A016SYR7"/>
<dbReference type="Proteomes" id="UP000024635">
    <property type="component" value="Unassembled WGS sequence"/>
</dbReference>
<evidence type="ECO:0000313" key="2">
    <source>
        <dbReference type="Proteomes" id="UP000024635"/>
    </source>
</evidence>
<comment type="caution">
    <text evidence="1">The sequence shown here is derived from an EMBL/GenBank/DDBJ whole genome shotgun (WGS) entry which is preliminary data.</text>
</comment>
<gene>
    <name evidence="1" type="primary">Acey_s0158.g3236</name>
    <name evidence="1" type="ORF">Y032_0158g3236</name>
</gene>
<keyword evidence="2" id="KW-1185">Reference proteome</keyword>
<name>A0A016SYR7_9BILA</name>
<reference evidence="2" key="1">
    <citation type="journal article" date="2015" name="Nat. Genet.">
        <title>The genome and transcriptome of the zoonotic hookworm Ancylostoma ceylanicum identify infection-specific gene families.</title>
        <authorList>
            <person name="Schwarz E.M."/>
            <person name="Hu Y."/>
            <person name="Antoshechkin I."/>
            <person name="Miller M.M."/>
            <person name="Sternberg P.W."/>
            <person name="Aroian R.V."/>
        </authorList>
    </citation>
    <scope>NUCLEOTIDE SEQUENCE</scope>
    <source>
        <strain evidence="2">HY135</strain>
    </source>
</reference>
<evidence type="ECO:0000313" key="1">
    <source>
        <dbReference type="EMBL" id="EYB95557.1"/>
    </source>
</evidence>
<protein>
    <submittedName>
        <fullName evidence="1">Uncharacterized protein</fullName>
    </submittedName>
</protein>
<dbReference type="EMBL" id="JARK01001494">
    <property type="protein sequence ID" value="EYB95557.1"/>
    <property type="molecule type" value="Genomic_DNA"/>
</dbReference>
<proteinExistence type="predicted"/>